<organism evidence="5 6">
    <name type="scientific">Paeniglutamicibacter psychrophenolicus</name>
    <dbReference type="NCBI Taxonomy" id="257454"/>
    <lineage>
        <taxon>Bacteria</taxon>
        <taxon>Bacillati</taxon>
        <taxon>Actinomycetota</taxon>
        <taxon>Actinomycetes</taxon>
        <taxon>Micrococcales</taxon>
        <taxon>Micrococcaceae</taxon>
        <taxon>Paeniglutamicibacter</taxon>
    </lineage>
</organism>
<keyword evidence="3" id="KW-1133">Transmembrane helix</keyword>
<dbReference type="GO" id="GO:0032259">
    <property type="term" value="P:methylation"/>
    <property type="evidence" value="ECO:0007669"/>
    <property type="project" value="UniProtKB-KW"/>
</dbReference>
<evidence type="ECO:0000259" key="4">
    <source>
        <dbReference type="Pfam" id="PF01478"/>
    </source>
</evidence>
<reference evidence="5 6" key="1">
    <citation type="submission" date="2021-03" db="EMBL/GenBank/DDBJ databases">
        <title>Sequencing the genomes of 1000 actinobacteria strains.</title>
        <authorList>
            <person name="Klenk H.-P."/>
        </authorList>
    </citation>
    <scope>NUCLEOTIDE SEQUENCE [LARGE SCALE GENOMIC DNA]</scope>
    <source>
        <strain evidence="5 6">DSM 15454</strain>
    </source>
</reference>
<dbReference type="EC" id="3.4.23.43" evidence="5"/>
<feature type="transmembrane region" description="Helical" evidence="3">
    <location>
        <begin position="152"/>
        <end position="171"/>
    </location>
</feature>
<evidence type="ECO:0000313" key="6">
    <source>
        <dbReference type="Proteomes" id="UP000766570"/>
    </source>
</evidence>
<evidence type="ECO:0000313" key="5">
    <source>
        <dbReference type="EMBL" id="MBP2375972.1"/>
    </source>
</evidence>
<dbReference type="EC" id="2.1.1.-" evidence="5"/>
<evidence type="ECO:0000256" key="3">
    <source>
        <dbReference type="SAM" id="Phobius"/>
    </source>
</evidence>
<proteinExistence type="inferred from homology"/>
<dbReference type="Proteomes" id="UP000766570">
    <property type="component" value="Unassembled WGS sequence"/>
</dbReference>
<dbReference type="EMBL" id="JAGIOE010000001">
    <property type="protein sequence ID" value="MBP2375972.1"/>
    <property type="molecule type" value="Genomic_DNA"/>
</dbReference>
<protein>
    <submittedName>
        <fullName evidence="5">Leader peptidase (Prepilin peptidase)/N-methyltransferase</fullName>
        <ecNumber evidence="5">2.1.1.-</ecNumber>
        <ecNumber evidence="5">3.4.23.43</ecNumber>
    </submittedName>
</protein>
<name>A0ABS4WIE0_9MICC</name>
<feature type="transmembrane region" description="Helical" evidence="3">
    <location>
        <begin position="12"/>
        <end position="32"/>
    </location>
</feature>
<dbReference type="Gene3D" id="1.20.120.1220">
    <property type="match status" value="1"/>
</dbReference>
<dbReference type="PRINTS" id="PR00864">
    <property type="entry name" value="PREPILNPTASE"/>
</dbReference>
<feature type="transmembrane region" description="Helical" evidence="3">
    <location>
        <begin position="52"/>
        <end position="69"/>
    </location>
</feature>
<dbReference type="InterPro" id="IPR014032">
    <property type="entry name" value="Peptidase_A24A_bac"/>
</dbReference>
<keyword evidence="3" id="KW-0472">Membrane</keyword>
<feature type="transmembrane region" description="Helical" evidence="3">
    <location>
        <begin position="75"/>
        <end position="93"/>
    </location>
</feature>
<dbReference type="InterPro" id="IPR000045">
    <property type="entry name" value="Prepilin_IV_endopep_pep"/>
</dbReference>
<dbReference type="PANTHER" id="PTHR30487:SF0">
    <property type="entry name" value="PREPILIN LEADER PEPTIDASE_N-METHYLTRANSFERASE-RELATED"/>
    <property type="match status" value="1"/>
</dbReference>
<keyword evidence="5" id="KW-0808">Transferase</keyword>
<sequence length="172" mass="18069">MPQLILHWFASPPALATVAGILAALALALYLYNAVRLTIIDFRSHLLPNRILGPWFIAALVLLGAAALLAGEPMILLRMVLGAVILFAGYLVLHLIAPAGMGLGDVKLAAVLGLYLGFLSYTHLLWATAFAFIVGALWSIALLLARKVTLRSSVAFGPFMLVGAAVALAVAG</sequence>
<dbReference type="PANTHER" id="PTHR30487">
    <property type="entry name" value="TYPE 4 PREPILIN-LIKE PROTEINS LEADER PEPTIDE-PROCESSING ENZYME"/>
    <property type="match status" value="1"/>
</dbReference>
<dbReference type="InterPro" id="IPR050882">
    <property type="entry name" value="Prepilin_peptidase/N-MTase"/>
</dbReference>
<feature type="transmembrane region" description="Helical" evidence="3">
    <location>
        <begin position="124"/>
        <end position="145"/>
    </location>
</feature>
<feature type="domain" description="Prepilin type IV endopeptidase peptidase" evidence="4">
    <location>
        <begin position="35"/>
        <end position="139"/>
    </location>
</feature>
<dbReference type="RefSeq" id="WP_209910325.1">
    <property type="nucleotide sequence ID" value="NZ_BAAAMI010000023.1"/>
</dbReference>
<accession>A0ABS4WIE0</accession>
<dbReference type="GO" id="GO:0004190">
    <property type="term" value="F:aspartic-type endopeptidase activity"/>
    <property type="evidence" value="ECO:0007669"/>
    <property type="project" value="UniProtKB-EC"/>
</dbReference>
<comment type="similarity">
    <text evidence="1 2">Belongs to the peptidase A24 family.</text>
</comment>
<evidence type="ECO:0000256" key="2">
    <source>
        <dbReference type="RuleBase" id="RU003793"/>
    </source>
</evidence>
<comment type="caution">
    <text evidence="5">The sequence shown here is derived from an EMBL/GenBank/DDBJ whole genome shotgun (WGS) entry which is preliminary data.</text>
</comment>
<keyword evidence="5" id="KW-0378">Hydrolase</keyword>
<dbReference type="Pfam" id="PF01478">
    <property type="entry name" value="Peptidase_A24"/>
    <property type="match status" value="1"/>
</dbReference>
<evidence type="ECO:0000256" key="1">
    <source>
        <dbReference type="ARBA" id="ARBA00005801"/>
    </source>
</evidence>
<keyword evidence="3" id="KW-0812">Transmembrane</keyword>
<keyword evidence="5" id="KW-0489">Methyltransferase</keyword>
<keyword evidence="6" id="KW-1185">Reference proteome</keyword>
<dbReference type="GO" id="GO:0008168">
    <property type="term" value="F:methyltransferase activity"/>
    <property type="evidence" value="ECO:0007669"/>
    <property type="project" value="UniProtKB-KW"/>
</dbReference>
<gene>
    <name evidence="5" type="ORF">JOF46_003884</name>
</gene>